<evidence type="ECO:0000313" key="2">
    <source>
        <dbReference type="Proteomes" id="UP000321287"/>
    </source>
</evidence>
<gene>
    <name evidence="1" type="ORF">ABO01nite_29100</name>
</gene>
<organism evidence="1 2">
    <name type="scientific">Asaia bogorensis NBRC 16594</name>
    <dbReference type="NCBI Taxonomy" id="1231624"/>
    <lineage>
        <taxon>Bacteria</taxon>
        <taxon>Pseudomonadati</taxon>
        <taxon>Pseudomonadota</taxon>
        <taxon>Alphaproteobacteria</taxon>
        <taxon>Acetobacterales</taxon>
        <taxon>Acetobacteraceae</taxon>
        <taxon>Asaia</taxon>
    </lineage>
</organism>
<protein>
    <submittedName>
        <fullName evidence="1">Uncharacterized protein</fullName>
    </submittedName>
</protein>
<dbReference type="Proteomes" id="UP000321287">
    <property type="component" value="Unassembled WGS sequence"/>
</dbReference>
<name>A0AAN4R4B1_9PROT</name>
<dbReference type="EMBL" id="BJVS01000010">
    <property type="protein sequence ID" value="GEL54903.1"/>
    <property type="molecule type" value="Genomic_DNA"/>
</dbReference>
<comment type="caution">
    <text evidence="1">The sequence shown here is derived from an EMBL/GenBank/DDBJ whole genome shotgun (WGS) entry which is preliminary data.</text>
</comment>
<dbReference type="AlphaFoldDB" id="A0AAN4R4B1"/>
<reference evidence="1 2" key="1">
    <citation type="submission" date="2019-07" db="EMBL/GenBank/DDBJ databases">
        <title>Whole genome shotgun sequence of Asaia bogorensis NBRC 16594.</title>
        <authorList>
            <person name="Hosoyama A."/>
            <person name="Uohara A."/>
            <person name="Ohji S."/>
            <person name="Ichikawa N."/>
        </authorList>
    </citation>
    <scope>NUCLEOTIDE SEQUENCE [LARGE SCALE GENOMIC DNA]</scope>
    <source>
        <strain evidence="1 2">NBRC 16594</strain>
    </source>
</reference>
<accession>A0AAN4R4B1</accession>
<proteinExistence type="predicted"/>
<keyword evidence="2" id="KW-1185">Reference proteome</keyword>
<sequence length="144" mass="16418">MYAWRQKRAERSRVQAIGAFLDQLEEHPFTVATMWDPQQRHAHYDLERVVSSAETWRERPPHPAISDLLELIHRPASYYAEIDILSATGVTATHNGSGGNLDAMPETMRFCHPHAESYGPFDKGDMKRRLILGIGHVAHYKLGQ</sequence>
<evidence type="ECO:0000313" key="1">
    <source>
        <dbReference type="EMBL" id="GEL54903.1"/>
    </source>
</evidence>